<accession>A0ACC3TPT0</accession>
<gene>
    <name evidence="1" type="ORF">V1517DRAFT_367121</name>
</gene>
<organism evidence="1 2">
    <name type="scientific">Lipomyces orientalis</name>
    <dbReference type="NCBI Taxonomy" id="1233043"/>
    <lineage>
        <taxon>Eukaryota</taxon>
        <taxon>Fungi</taxon>
        <taxon>Dikarya</taxon>
        <taxon>Ascomycota</taxon>
        <taxon>Saccharomycotina</taxon>
        <taxon>Lipomycetes</taxon>
        <taxon>Lipomycetales</taxon>
        <taxon>Lipomycetaceae</taxon>
        <taxon>Lipomyces</taxon>
    </lineage>
</organism>
<name>A0ACC3TPT0_9ASCO</name>
<comment type="caution">
    <text evidence="1">The sequence shown here is derived from an EMBL/GenBank/DDBJ whole genome shotgun (WGS) entry which is preliminary data.</text>
</comment>
<proteinExistence type="predicted"/>
<protein>
    <submittedName>
        <fullName evidence="1">Uncharacterized protein</fullName>
    </submittedName>
</protein>
<dbReference type="Proteomes" id="UP001489719">
    <property type="component" value="Unassembled WGS sequence"/>
</dbReference>
<reference evidence="2" key="1">
    <citation type="journal article" date="2024" name="Front. Bioeng. Biotechnol.">
        <title>Genome-scale model development and genomic sequencing of the oleaginous clade Lipomyces.</title>
        <authorList>
            <person name="Czajka J.J."/>
            <person name="Han Y."/>
            <person name="Kim J."/>
            <person name="Mondo S.J."/>
            <person name="Hofstad B.A."/>
            <person name="Robles A."/>
            <person name="Haridas S."/>
            <person name="Riley R."/>
            <person name="LaButti K."/>
            <person name="Pangilinan J."/>
            <person name="Andreopoulos W."/>
            <person name="Lipzen A."/>
            <person name="Yan J."/>
            <person name="Wang M."/>
            <person name="Ng V."/>
            <person name="Grigoriev I.V."/>
            <person name="Spatafora J.W."/>
            <person name="Magnuson J.K."/>
            <person name="Baker S.E."/>
            <person name="Pomraning K.R."/>
        </authorList>
    </citation>
    <scope>NUCLEOTIDE SEQUENCE [LARGE SCALE GENOMIC DNA]</scope>
    <source>
        <strain evidence="2">CBS 10300</strain>
    </source>
</reference>
<evidence type="ECO:0000313" key="2">
    <source>
        <dbReference type="Proteomes" id="UP001489719"/>
    </source>
</evidence>
<sequence length="517" mass="58749">MFSIDFTPSNEAKRLRRAITHKYGNATLVVSFIVLVFIAVRAVSLGRLPRPLQKPFPLFLSVSLSAFVLALLSVLETHDDYLYLTKRLGRVAVSAMPALYFLSLRPSPIPRESYLRLLPLHIWLARIIIFLSTLHGVLYISYWAQVGNLAKIFEWTNLLGVLVALGFSLTLIVSLRTFRRRNHELFFKTHYLFAWACVPILAYHAQPQIWLIVFYLALFLVGQLAQRHVFFQVVTLSVRHISPRMDVVTLPRNLFPKYFSPGAHVRIAPTHRMSRLWFLAASHPYTIASLASDEESVRLIVKPGKRFQLSDDDKCIIYGPYPSVIYDEFADREQTAQRSRRIVVITGGVGISFAAPIVTSLRRTRSNVKLLWAVRSKEDINLLKILGLGDVDVFISPEAVSEIEDTFLPETGELSDGKSLSTFEEESVELSSNLSNEDLHYVSSSNNFIKHRNINVIYKRMNIEEELRAFRDSFDAGLGSDSSSMYVISCGSRKLVSECSRWGKKLGAKVIEELYEI</sequence>
<evidence type="ECO:0000313" key="1">
    <source>
        <dbReference type="EMBL" id="KAK9323177.1"/>
    </source>
</evidence>
<dbReference type="EMBL" id="MU970065">
    <property type="protein sequence ID" value="KAK9323177.1"/>
    <property type="molecule type" value="Genomic_DNA"/>
</dbReference>
<keyword evidence="2" id="KW-1185">Reference proteome</keyword>